<evidence type="ECO:0000313" key="2">
    <source>
        <dbReference type="EMBL" id="TKR80625.1"/>
    </source>
</evidence>
<reference evidence="2 3" key="2">
    <citation type="journal article" date="2019" name="G3 (Bethesda)">
        <title>Hybrid Assembly of the Genome of the Entomopathogenic Nematode Steinernema carpocapsae Identifies the X-Chromosome.</title>
        <authorList>
            <person name="Serra L."/>
            <person name="Macchietto M."/>
            <person name="Macias-Munoz A."/>
            <person name="McGill C.J."/>
            <person name="Rodriguez I.M."/>
            <person name="Rodriguez B."/>
            <person name="Murad R."/>
            <person name="Mortazavi A."/>
        </authorList>
    </citation>
    <scope>NUCLEOTIDE SEQUENCE [LARGE SCALE GENOMIC DNA]</scope>
    <source>
        <strain evidence="2 3">ALL</strain>
    </source>
</reference>
<sequence>MNQRILVLALVAIFGFRRSETADEKRLFASTLMSDDYLLAARVLGHAFRDLNSTTPFVIFYTEAISGESLEILESEGIKTIRVDRIESPYASTHSSIKYQYTKIRMWSHTEYTSVVHFDLDALPLVDVSELFRCAAFCASFRHSDKFNCGVFVLRPDQKTYKDLLDKMGQMDSYDGATRDS</sequence>
<dbReference type="OrthoDB" id="2014201at2759"/>
<dbReference type="AlphaFoldDB" id="A0A4V6A2V6"/>
<evidence type="ECO:0000256" key="1">
    <source>
        <dbReference type="SAM" id="SignalP"/>
    </source>
</evidence>
<dbReference type="SUPFAM" id="SSF53448">
    <property type="entry name" value="Nucleotide-diphospho-sugar transferases"/>
    <property type="match status" value="1"/>
</dbReference>
<keyword evidence="1" id="KW-0732">Signal</keyword>
<dbReference type="PANTHER" id="PTHR11183">
    <property type="entry name" value="GLYCOGENIN SUBFAMILY MEMBER"/>
    <property type="match status" value="1"/>
</dbReference>
<protein>
    <recommendedName>
        <fullName evidence="4">Hexosyltransferase</fullName>
    </recommendedName>
</protein>
<dbReference type="Gene3D" id="3.90.550.10">
    <property type="entry name" value="Spore Coat Polysaccharide Biosynthesis Protein SpsA, Chain A"/>
    <property type="match status" value="1"/>
</dbReference>
<dbReference type="EMBL" id="AZBU02000004">
    <property type="protein sequence ID" value="TKR80625.1"/>
    <property type="molecule type" value="Genomic_DNA"/>
</dbReference>
<evidence type="ECO:0008006" key="4">
    <source>
        <dbReference type="Google" id="ProtNLM"/>
    </source>
</evidence>
<dbReference type="STRING" id="34508.A0A4V6A2V6"/>
<dbReference type="Proteomes" id="UP000298663">
    <property type="component" value="Unassembled WGS sequence"/>
</dbReference>
<feature type="chain" id="PRO_5020688003" description="Hexosyltransferase" evidence="1">
    <location>
        <begin position="22"/>
        <end position="181"/>
    </location>
</feature>
<keyword evidence="3" id="KW-1185">Reference proteome</keyword>
<dbReference type="InterPro" id="IPR050587">
    <property type="entry name" value="GNT1/Glycosyltrans_8"/>
</dbReference>
<reference evidence="2 3" key="1">
    <citation type="journal article" date="2015" name="Genome Biol.">
        <title>Comparative genomics of Steinernema reveals deeply conserved gene regulatory networks.</title>
        <authorList>
            <person name="Dillman A.R."/>
            <person name="Macchietto M."/>
            <person name="Porter C.F."/>
            <person name="Rogers A."/>
            <person name="Williams B."/>
            <person name="Antoshechkin I."/>
            <person name="Lee M.M."/>
            <person name="Goodwin Z."/>
            <person name="Lu X."/>
            <person name="Lewis E.E."/>
            <person name="Goodrich-Blair H."/>
            <person name="Stock S.P."/>
            <person name="Adams B.J."/>
            <person name="Sternberg P.W."/>
            <person name="Mortazavi A."/>
        </authorList>
    </citation>
    <scope>NUCLEOTIDE SEQUENCE [LARGE SCALE GENOMIC DNA]</scope>
    <source>
        <strain evidence="2 3">ALL</strain>
    </source>
</reference>
<organism evidence="2 3">
    <name type="scientific">Steinernema carpocapsae</name>
    <name type="common">Entomopathogenic nematode</name>
    <dbReference type="NCBI Taxonomy" id="34508"/>
    <lineage>
        <taxon>Eukaryota</taxon>
        <taxon>Metazoa</taxon>
        <taxon>Ecdysozoa</taxon>
        <taxon>Nematoda</taxon>
        <taxon>Chromadorea</taxon>
        <taxon>Rhabditida</taxon>
        <taxon>Tylenchina</taxon>
        <taxon>Panagrolaimomorpha</taxon>
        <taxon>Strongyloidoidea</taxon>
        <taxon>Steinernematidae</taxon>
        <taxon>Steinernema</taxon>
    </lineage>
</organism>
<accession>A0A4V6A2V6</accession>
<name>A0A4V6A2V6_STECR</name>
<feature type="signal peptide" evidence="1">
    <location>
        <begin position="1"/>
        <end position="21"/>
    </location>
</feature>
<evidence type="ECO:0000313" key="3">
    <source>
        <dbReference type="Proteomes" id="UP000298663"/>
    </source>
</evidence>
<comment type="caution">
    <text evidence="2">The sequence shown here is derived from an EMBL/GenBank/DDBJ whole genome shotgun (WGS) entry which is preliminary data.</text>
</comment>
<gene>
    <name evidence="2" type="ORF">L596_014672</name>
</gene>
<dbReference type="InterPro" id="IPR029044">
    <property type="entry name" value="Nucleotide-diphossugar_trans"/>
</dbReference>
<proteinExistence type="predicted"/>